<name>A0ABV2XFE9_9NOCA</name>
<dbReference type="EMBL" id="JBEYBR010000062">
    <property type="protein sequence ID" value="MEU2124604.1"/>
    <property type="molecule type" value="Genomic_DNA"/>
</dbReference>
<dbReference type="RefSeq" id="WP_357809218.1">
    <property type="nucleotide sequence ID" value="NZ_JBEYBM010000025.1"/>
</dbReference>
<proteinExistence type="predicted"/>
<evidence type="ECO:0000313" key="2">
    <source>
        <dbReference type="Proteomes" id="UP001550535"/>
    </source>
</evidence>
<gene>
    <name evidence="1" type="ORF">ABZ507_22600</name>
</gene>
<reference evidence="1 2" key="1">
    <citation type="submission" date="2024-06" db="EMBL/GenBank/DDBJ databases">
        <title>The Natural Products Discovery Center: Release of the First 8490 Sequenced Strains for Exploring Actinobacteria Biosynthetic Diversity.</title>
        <authorList>
            <person name="Kalkreuter E."/>
            <person name="Kautsar S.A."/>
            <person name="Yang D."/>
            <person name="Bader C.D."/>
            <person name="Teijaro C.N."/>
            <person name="Fluegel L."/>
            <person name="Davis C.M."/>
            <person name="Simpson J.R."/>
            <person name="Lauterbach L."/>
            <person name="Steele A.D."/>
            <person name="Gui C."/>
            <person name="Meng S."/>
            <person name="Li G."/>
            <person name="Viehrig K."/>
            <person name="Ye F."/>
            <person name="Su P."/>
            <person name="Kiefer A.F."/>
            <person name="Nichols A."/>
            <person name="Cepeda A.J."/>
            <person name="Yan W."/>
            <person name="Fan B."/>
            <person name="Jiang Y."/>
            <person name="Adhikari A."/>
            <person name="Zheng C.-J."/>
            <person name="Schuster L."/>
            <person name="Cowan T.M."/>
            <person name="Smanski M.J."/>
            <person name="Chevrette M.G."/>
            <person name="De Carvalho L.P.S."/>
            <person name="Shen B."/>
        </authorList>
    </citation>
    <scope>NUCLEOTIDE SEQUENCE [LARGE SCALE GENOMIC DNA]</scope>
    <source>
        <strain evidence="1 2">NPDC019434</strain>
    </source>
</reference>
<sequence length="225" mass="24170">MGNRLFVVEPLPRCSILQMAHLVTDGVVRGIAGRGHQVACPHRLPHGVPESLRGTEEVLVQDHEGRGVLSDAFGSPDTGTGIADHGGDQYDVELDLLPRRETVDYRIPDRQSRVDGDARLVQTEHLDAERLEQLPGDGLLGVSIGLGRPRGVRAVAVLGRGFPLPGRRIGRPSRDLLRDPPEQGDLSVGEIVAAGSGIERFGDESAYGGIQVIEAVEPRVPRSAE</sequence>
<protein>
    <submittedName>
        <fullName evidence="1">Uncharacterized protein</fullName>
    </submittedName>
</protein>
<comment type="caution">
    <text evidence="1">The sequence shown here is derived from an EMBL/GenBank/DDBJ whole genome shotgun (WGS) entry which is preliminary data.</text>
</comment>
<organism evidence="1 2">
    <name type="scientific">Nocardia niwae</name>
    <dbReference type="NCBI Taxonomy" id="626084"/>
    <lineage>
        <taxon>Bacteria</taxon>
        <taxon>Bacillati</taxon>
        <taxon>Actinomycetota</taxon>
        <taxon>Actinomycetes</taxon>
        <taxon>Mycobacteriales</taxon>
        <taxon>Nocardiaceae</taxon>
        <taxon>Nocardia</taxon>
    </lineage>
</organism>
<dbReference type="Proteomes" id="UP001550535">
    <property type="component" value="Unassembled WGS sequence"/>
</dbReference>
<evidence type="ECO:0000313" key="1">
    <source>
        <dbReference type="EMBL" id="MEU2124604.1"/>
    </source>
</evidence>
<accession>A0ABV2XFE9</accession>
<keyword evidence="2" id="KW-1185">Reference proteome</keyword>